<comment type="caution">
    <text evidence="4">The sequence shown here is derived from an EMBL/GenBank/DDBJ whole genome shotgun (WGS) entry which is preliminary data.</text>
</comment>
<feature type="region of interest" description="Disordered" evidence="1">
    <location>
        <begin position="272"/>
        <end position="306"/>
    </location>
</feature>
<dbReference type="PANTHER" id="PTHR40465">
    <property type="entry name" value="CHROMOSOME 1, WHOLE GENOME SHOTGUN SEQUENCE"/>
    <property type="match status" value="1"/>
</dbReference>
<feature type="transmembrane region" description="Helical" evidence="2">
    <location>
        <begin position="100"/>
        <end position="120"/>
    </location>
</feature>
<keyword evidence="2" id="KW-0812">Transmembrane</keyword>
<evidence type="ECO:0000259" key="3">
    <source>
        <dbReference type="Pfam" id="PF20152"/>
    </source>
</evidence>
<feature type="transmembrane region" description="Helical" evidence="2">
    <location>
        <begin position="21"/>
        <end position="44"/>
    </location>
</feature>
<reference evidence="4 5" key="1">
    <citation type="submission" date="2024-01" db="EMBL/GenBank/DDBJ databases">
        <title>A draft genome for a cacao thread blight-causing isolate of Paramarasmius palmivorus.</title>
        <authorList>
            <person name="Baruah I.K."/>
            <person name="Bukari Y."/>
            <person name="Amoako-Attah I."/>
            <person name="Meinhardt L.W."/>
            <person name="Bailey B.A."/>
            <person name="Cohen S.P."/>
        </authorList>
    </citation>
    <scope>NUCLEOTIDE SEQUENCE [LARGE SCALE GENOMIC DNA]</scope>
    <source>
        <strain evidence="4 5">GH-12</strain>
    </source>
</reference>
<evidence type="ECO:0000256" key="1">
    <source>
        <dbReference type="SAM" id="MobiDB-lite"/>
    </source>
</evidence>
<accession>A0AAW0E8K5</accession>
<name>A0AAW0E8K5_9AGAR</name>
<dbReference type="EMBL" id="JAYKXP010000003">
    <property type="protein sequence ID" value="KAK7060439.1"/>
    <property type="molecule type" value="Genomic_DNA"/>
</dbReference>
<dbReference type="Pfam" id="PF20152">
    <property type="entry name" value="DUF6534"/>
    <property type="match status" value="1"/>
</dbReference>
<keyword evidence="2" id="KW-0472">Membrane</keyword>
<proteinExistence type="predicted"/>
<feature type="transmembrane region" description="Helical" evidence="2">
    <location>
        <begin position="213"/>
        <end position="235"/>
    </location>
</feature>
<evidence type="ECO:0000313" key="5">
    <source>
        <dbReference type="Proteomes" id="UP001383192"/>
    </source>
</evidence>
<dbReference type="InterPro" id="IPR045339">
    <property type="entry name" value="DUF6534"/>
</dbReference>
<gene>
    <name evidence="4" type="ORF">VNI00_001204</name>
</gene>
<feature type="transmembrane region" description="Helical" evidence="2">
    <location>
        <begin position="171"/>
        <end position="193"/>
    </location>
</feature>
<keyword evidence="2" id="KW-1133">Transmembrane helix</keyword>
<feature type="transmembrane region" description="Helical" evidence="2">
    <location>
        <begin position="127"/>
        <end position="151"/>
    </location>
</feature>
<evidence type="ECO:0000313" key="4">
    <source>
        <dbReference type="EMBL" id="KAK7060439.1"/>
    </source>
</evidence>
<dbReference type="AlphaFoldDB" id="A0AAW0E8K5"/>
<feature type="domain" description="DUF6534" evidence="3">
    <location>
        <begin position="181"/>
        <end position="265"/>
    </location>
</feature>
<organism evidence="4 5">
    <name type="scientific">Paramarasmius palmivorus</name>
    <dbReference type="NCBI Taxonomy" id="297713"/>
    <lineage>
        <taxon>Eukaryota</taxon>
        <taxon>Fungi</taxon>
        <taxon>Dikarya</taxon>
        <taxon>Basidiomycota</taxon>
        <taxon>Agaricomycotina</taxon>
        <taxon>Agaricomycetes</taxon>
        <taxon>Agaricomycetidae</taxon>
        <taxon>Agaricales</taxon>
        <taxon>Marasmiineae</taxon>
        <taxon>Marasmiaceae</taxon>
        <taxon>Paramarasmius</taxon>
    </lineage>
</organism>
<evidence type="ECO:0000256" key="2">
    <source>
        <dbReference type="SAM" id="Phobius"/>
    </source>
</evidence>
<sequence>MAESQTDNPIIVDLGDSYGCFLIGIFLSCILYGVSSLQAFIYFSRYWDIDSTRRKLFVAFVWIVDSVNQCLVMAGVWPALIKKYGSIVEVGSIQPTITHHSWIAQMVAFCVQLFFIHRLWIFSHKNWFFAIPMFIMSLFQIVVVIPYNIIIVSQGTSNSQIAAHWATSVVMALRSVTAGEDVILACGMILLVLKDGMPEYRATRRMISRLIFLAANTGFWTAAVAVVEISLVGAFPGGIQFLVAEIPLCNIYVNTLLANLNARQYVRGESVSDYNSTPSRLTSRTGNTSTLGSGGGSLFKLGNGKSSSQVAEHPMVRIETMKTVDAMPAKTYQENRYHSFDGDQVV</sequence>
<dbReference type="Proteomes" id="UP001383192">
    <property type="component" value="Unassembled WGS sequence"/>
</dbReference>
<dbReference type="PANTHER" id="PTHR40465:SF1">
    <property type="entry name" value="DUF6534 DOMAIN-CONTAINING PROTEIN"/>
    <property type="match status" value="1"/>
</dbReference>
<keyword evidence="5" id="KW-1185">Reference proteome</keyword>
<feature type="transmembrane region" description="Helical" evidence="2">
    <location>
        <begin position="56"/>
        <end position="80"/>
    </location>
</feature>
<feature type="compositionally biased region" description="Low complexity" evidence="1">
    <location>
        <begin position="279"/>
        <end position="291"/>
    </location>
</feature>
<protein>
    <recommendedName>
        <fullName evidence="3">DUF6534 domain-containing protein</fullName>
    </recommendedName>
</protein>